<reference evidence="1" key="1">
    <citation type="submission" date="2018-05" db="EMBL/GenBank/DDBJ databases">
        <authorList>
            <person name="Lanie J.A."/>
            <person name="Ng W.-L."/>
            <person name="Kazmierczak K.M."/>
            <person name="Andrzejewski T.M."/>
            <person name="Davidsen T.M."/>
            <person name="Wayne K.J."/>
            <person name="Tettelin H."/>
            <person name="Glass J.I."/>
            <person name="Rusch D."/>
            <person name="Podicherti R."/>
            <person name="Tsui H.-C.T."/>
            <person name="Winkler M.E."/>
        </authorList>
    </citation>
    <scope>NUCLEOTIDE SEQUENCE</scope>
</reference>
<proteinExistence type="predicted"/>
<evidence type="ECO:0000313" key="1">
    <source>
        <dbReference type="EMBL" id="SVE40713.1"/>
    </source>
</evidence>
<protein>
    <submittedName>
        <fullName evidence="1">Uncharacterized protein</fullName>
    </submittedName>
</protein>
<accession>A0A383D8S6</accession>
<dbReference type="AlphaFoldDB" id="A0A383D8S6"/>
<sequence length="174" mass="20942">MIHDVKILRPDKDGKLIEIEQIPSLEVSKIYWSNFNKDKHRSTTAANTGVKYHRIGVDLKQCIEKNCKVIITDPRRKTCSPECKNKRVERQRQLSKEKKRAKYQEIKKKERKKNMSKFMQIFQILRETFIKIKLKLYLNRQRKALKDWDKEHPNEYALWIAEGRPDAVVYKTKR</sequence>
<name>A0A383D8S6_9ZZZZ</name>
<gene>
    <name evidence="1" type="ORF">METZ01_LOCUS493567</name>
</gene>
<dbReference type="EMBL" id="UINC01215156">
    <property type="protein sequence ID" value="SVE40713.1"/>
    <property type="molecule type" value="Genomic_DNA"/>
</dbReference>
<organism evidence="1">
    <name type="scientific">marine metagenome</name>
    <dbReference type="NCBI Taxonomy" id="408172"/>
    <lineage>
        <taxon>unclassified sequences</taxon>
        <taxon>metagenomes</taxon>
        <taxon>ecological metagenomes</taxon>
    </lineage>
</organism>